<keyword evidence="5 13" id="KW-0378">Hydrolase</keyword>
<dbReference type="SUPFAM" id="SSF52540">
    <property type="entry name" value="P-loop containing nucleoside triphosphate hydrolases"/>
    <property type="match status" value="3"/>
</dbReference>
<dbReference type="PROSITE" id="PS51194">
    <property type="entry name" value="HELICASE_CTER"/>
    <property type="match status" value="1"/>
</dbReference>
<dbReference type="OrthoDB" id="9804325at2"/>
<dbReference type="SUPFAM" id="SSF143517">
    <property type="entry name" value="TRCF domain-like"/>
    <property type="match status" value="1"/>
</dbReference>
<keyword evidence="8 13" id="KW-0238">DNA-binding</keyword>
<dbReference type="InterPro" id="IPR041471">
    <property type="entry name" value="UvrB_inter"/>
</dbReference>
<dbReference type="InterPro" id="IPR001650">
    <property type="entry name" value="Helicase_C-like"/>
</dbReference>
<evidence type="ECO:0000259" key="16">
    <source>
        <dbReference type="PROSITE" id="PS51194"/>
    </source>
</evidence>
<evidence type="ECO:0000259" key="15">
    <source>
        <dbReference type="PROSITE" id="PS51192"/>
    </source>
</evidence>
<dbReference type="SMART" id="SM01058">
    <property type="entry name" value="CarD_TRCF"/>
    <property type="match status" value="1"/>
</dbReference>
<evidence type="ECO:0000256" key="8">
    <source>
        <dbReference type="ARBA" id="ARBA00023125"/>
    </source>
</evidence>
<dbReference type="InterPro" id="IPR005118">
    <property type="entry name" value="TRCF_C"/>
</dbReference>
<evidence type="ECO:0000256" key="13">
    <source>
        <dbReference type="HAMAP-Rule" id="MF_00969"/>
    </source>
</evidence>
<feature type="domain" description="Helicase ATP-binding" evidence="15">
    <location>
        <begin position="615"/>
        <end position="776"/>
    </location>
</feature>
<dbReference type="CDD" id="cd17991">
    <property type="entry name" value="DEXHc_TRCF"/>
    <property type="match status" value="1"/>
</dbReference>
<comment type="function">
    <text evidence="13">Couples transcription and DNA repair by recognizing RNA polymerase (RNAP) stalled at DNA lesions. Mediates ATP-dependent release of RNAP and its truncated transcript from the DNA, and recruitment of nucleotide excision repair machinery to the damaged site.</text>
</comment>
<dbReference type="GO" id="GO:0003678">
    <property type="term" value="F:DNA helicase activity"/>
    <property type="evidence" value="ECO:0007669"/>
    <property type="project" value="TreeGrafter"/>
</dbReference>
<dbReference type="Pfam" id="PF03461">
    <property type="entry name" value="TRCF"/>
    <property type="match status" value="1"/>
</dbReference>
<dbReference type="GO" id="GO:0005737">
    <property type="term" value="C:cytoplasm"/>
    <property type="evidence" value="ECO:0007669"/>
    <property type="project" value="UniProtKB-SubCell"/>
</dbReference>
<dbReference type="Pfam" id="PF17757">
    <property type="entry name" value="UvrB_inter"/>
    <property type="match status" value="2"/>
</dbReference>
<dbReference type="InterPro" id="IPR047112">
    <property type="entry name" value="RecG/Mfd"/>
</dbReference>
<comment type="similarity">
    <text evidence="11 13">In the C-terminal section; belongs to the helicase family. RecG subfamily.</text>
</comment>
<accession>A0A286TZ44</accession>
<comment type="caution">
    <text evidence="17">The sequence shown here is derived from an EMBL/GenBank/DDBJ whole genome shotgun (WGS) entry which is preliminary data.</text>
</comment>
<dbReference type="InterPro" id="IPR014001">
    <property type="entry name" value="Helicase_ATP-bd"/>
</dbReference>
<evidence type="ECO:0000256" key="2">
    <source>
        <dbReference type="ARBA" id="ARBA00022490"/>
    </source>
</evidence>
<evidence type="ECO:0000256" key="12">
    <source>
        <dbReference type="ARBA" id="ARBA00070128"/>
    </source>
</evidence>
<proteinExistence type="inferred from homology"/>
<protein>
    <recommendedName>
        <fullName evidence="12 13">Transcription-repair-coupling factor</fullName>
        <shortName evidence="13">TRCF</shortName>
        <ecNumber evidence="13">3.6.4.-</ecNumber>
    </recommendedName>
</protein>
<evidence type="ECO:0000256" key="6">
    <source>
        <dbReference type="ARBA" id="ARBA00022806"/>
    </source>
</evidence>
<dbReference type="SUPFAM" id="SSF141259">
    <property type="entry name" value="CarD-like"/>
    <property type="match status" value="1"/>
</dbReference>
<dbReference type="GO" id="GO:0005524">
    <property type="term" value="F:ATP binding"/>
    <property type="evidence" value="ECO:0007669"/>
    <property type="project" value="UniProtKB-UniRule"/>
</dbReference>
<dbReference type="GO" id="GO:0000716">
    <property type="term" value="P:transcription-coupled nucleotide-excision repair, DNA damage recognition"/>
    <property type="evidence" value="ECO:0007669"/>
    <property type="project" value="UniProtKB-UniRule"/>
</dbReference>
<dbReference type="Gene3D" id="3.40.50.11180">
    <property type="match status" value="1"/>
</dbReference>
<evidence type="ECO:0000313" key="17">
    <source>
        <dbReference type="EMBL" id="GAX61157.1"/>
    </source>
</evidence>
<name>A0A286TZ44_9BACT</name>
<dbReference type="AlphaFoldDB" id="A0A286TZ44"/>
<dbReference type="PANTHER" id="PTHR47964">
    <property type="entry name" value="ATP-DEPENDENT DNA HELICASE HOMOLOG RECG, CHLOROPLASTIC"/>
    <property type="match status" value="1"/>
</dbReference>
<dbReference type="Gene3D" id="3.90.1150.50">
    <property type="entry name" value="Transcription-repair-coupling factor, D7 domain"/>
    <property type="match status" value="1"/>
</dbReference>
<dbReference type="InterPro" id="IPR004576">
    <property type="entry name" value="Mfd"/>
</dbReference>
<keyword evidence="7 13" id="KW-0067">ATP-binding</keyword>
<feature type="compositionally biased region" description="Basic residues" evidence="14">
    <location>
        <begin position="401"/>
        <end position="415"/>
    </location>
</feature>
<comment type="subcellular location">
    <subcellularLocation>
        <location evidence="1 13">Cytoplasm</location>
    </subcellularLocation>
</comment>
<dbReference type="EMBL" id="BAOS01000017">
    <property type="protein sequence ID" value="GAX61157.1"/>
    <property type="molecule type" value="Genomic_DNA"/>
</dbReference>
<dbReference type="Gene3D" id="3.40.50.300">
    <property type="entry name" value="P-loop containing nucleotide triphosphate hydrolases"/>
    <property type="match status" value="2"/>
</dbReference>
<dbReference type="Pfam" id="PF00271">
    <property type="entry name" value="Helicase_C"/>
    <property type="match status" value="1"/>
</dbReference>
<dbReference type="NCBIfam" id="TIGR00580">
    <property type="entry name" value="mfd"/>
    <property type="match status" value="1"/>
</dbReference>
<gene>
    <name evidence="13" type="primary">mfd</name>
    <name evidence="17" type="ORF">SCALIN_C17_0191</name>
</gene>
<organism evidence="17 18">
    <name type="scientific">Candidatus Scalindua japonica</name>
    <dbReference type="NCBI Taxonomy" id="1284222"/>
    <lineage>
        <taxon>Bacteria</taxon>
        <taxon>Pseudomonadati</taxon>
        <taxon>Planctomycetota</taxon>
        <taxon>Candidatus Brocadiia</taxon>
        <taxon>Candidatus Brocadiales</taxon>
        <taxon>Candidatus Scalinduaceae</taxon>
        <taxon>Candidatus Scalindua</taxon>
    </lineage>
</organism>
<dbReference type="GO" id="GO:0003684">
    <property type="term" value="F:damaged DNA binding"/>
    <property type="evidence" value="ECO:0007669"/>
    <property type="project" value="InterPro"/>
</dbReference>
<feature type="domain" description="Helicase C-terminal" evidence="16">
    <location>
        <begin position="797"/>
        <end position="951"/>
    </location>
</feature>
<evidence type="ECO:0000256" key="14">
    <source>
        <dbReference type="SAM" id="MobiDB-lite"/>
    </source>
</evidence>
<dbReference type="InterPro" id="IPR027417">
    <property type="entry name" value="P-loop_NTPase"/>
</dbReference>
<keyword evidence="4 13" id="KW-0227">DNA damage</keyword>
<comment type="similarity">
    <text evidence="10 13">In the N-terminal section; belongs to the UvrB family.</text>
</comment>
<dbReference type="FunFam" id="3.40.50.300:FF:000546">
    <property type="entry name" value="Transcription-repair-coupling factor"/>
    <property type="match status" value="1"/>
</dbReference>
<dbReference type="GO" id="GO:0006355">
    <property type="term" value="P:regulation of DNA-templated transcription"/>
    <property type="evidence" value="ECO:0007669"/>
    <property type="project" value="UniProtKB-UniRule"/>
</dbReference>
<dbReference type="Proteomes" id="UP000218542">
    <property type="component" value="Unassembled WGS sequence"/>
</dbReference>
<evidence type="ECO:0000256" key="10">
    <source>
        <dbReference type="ARBA" id="ARBA00061104"/>
    </source>
</evidence>
<dbReference type="Pfam" id="PF00270">
    <property type="entry name" value="DEAD"/>
    <property type="match status" value="1"/>
</dbReference>
<dbReference type="InterPro" id="IPR011545">
    <property type="entry name" value="DEAD/DEAH_box_helicase_dom"/>
</dbReference>
<evidence type="ECO:0000313" key="18">
    <source>
        <dbReference type="Proteomes" id="UP000218542"/>
    </source>
</evidence>
<dbReference type="PROSITE" id="PS51192">
    <property type="entry name" value="HELICASE_ATP_BIND_1"/>
    <property type="match status" value="1"/>
</dbReference>
<reference evidence="18" key="1">
    <citation type="journal article" date="2017" name="Environ. Microbiol. Rep.">
        <title>Genetic Diversity of Marine Anaerobic Ammonium-Oxidizing Bacteria as Revealed by Genomic and Proteomic Analyses of 'Candidatus Scalindua japonica'.</title>
        <authorList>
            <person name="Oshiki M."/>
            <person name="Mizuto K."/>
            <person name="Kimura Z."/>
            <person name="Kindaichi T."/>
            <person name="Satoh H."/>
            <person name="Okabe S."/>
        </authorList>
    </citation>
    <scope>NUCLEOTIDE SEQUENCE [LARGE SCALE GENOMIC DNA]</scope>
    <source>
        <strain evidence="18">husup-a2</strain>
    </source>
</reference>
<dbReference type="RefSeq" id="WP_096894548.1">
    <property type="nucleotide sequence ID" value="NZ_BAOS01000017.1"/>
</dbReference>
<keyword evidence="2 13" id="KW-0963">Cytoplasm</keyword>
<sequence>MKDLLKLIHKDEKYRQVSADLASGKDCHVQGLWGSSAAFLIAGLTSDRSLSGKREILFITSSIEEAEEAFEDLSIFLHESPVFFPVSEDAISVESLPDANTYVQQINVLYQLLSENSKSTNRIIITPIQSLLQHVPSPEVIEKNILTIKIGQEYKQEYIVEWLIKGGFERTGIVELPGEFSLRGGIIDIFPFASLKEFEQGNDITADGVAGEMPYRIEFFGDEIDSIRKFNTETQLSAMRVNECKILSVQTEQINALTHPESNVTLREGSGKQKGKHSSLIDYMPEGSWIIFKEYENIDSKAEHINSNLQSHDKIFSFNRIIKSCKDFRKICLSRLTLKRENTFSFNIKALDNFDHDVDNSIQKIGKIRDSYNHAIIFCGNQAEEQRLSELLSSDSNSKPVSHKTKLNRTRKTAGKRSPSNHIEFKIGHLNHGFLFEDISTAFLTHHEIFLRYRLRREPENIMPSKAIDSFLDLAKGDLVVHASHGIARFLGMQMLNSDNDTGSCGEFLALEFAEKAKVYVPATKIELVQKYISGSERKPKLSKLGNRTWERKKQIAKAAVQDMATELISMQAVREAKRGIAYPKDSEWQRKFESEFIFQETKDQLQVARDIKNDMESSKPMDRLVCGDVGYGKTEIAIRAAFKTVMYGKQVAVLVPTTLLAQQHYRTFIERMADYPVNINVLSRFKTRKEQKQILEGLKEGKVDIVIGTHRLVQKDVTFKDIGLVVIDEEQRFGVAHKEKLKKLRESVDVLTLTATPIPRTLHLSLLGIRDISSLNTPPQSRQAIRTSLLRFNPEVIRNAILHELNRDGQVYFVHNRVRNINRIADTIGKIVPEASITVAHGQMPEGELEKRTAGFINGRSDILVSTTIIESGLDIPNVNTIFINEADHFGLADLHQLRGRVGRYKHSAYAYLLLPKHRPVTPEAEKRLKAIIDFSELGAGFKIAMRDLEIRGTGNILGIEQHGHIAAVGYEMFCRLLEIVIRNAKNEPVPDQNDVHINLNLDSYLPDNYIPDMKLKIEMYRKINRLSTRREIEEMEKELADRFGPIPEYVKNLLLEGEIRVAAQASHICSLIRINRKIIFQVGNLKKAETLLKKAKKMVKVVSSNELHLTLPGKRMSPYDTADFIKNLLSSEAKLDP</sequence>
<dbReference type="Pfam" id="PF02559">
    <property type="entry name" value="CarD_TRCF_RID"/>
    <property type="match status" value="1"/>
</dbReference>
<evidence type="ECO:0000256" key="5">
    <source>
        <dbReference type="ARBA" id="ARBA00022801"/>
    </source>
</evidence>
<dbReference type="HAMAP" id="MF_00969">
    <property type="entry name" value="TRCF"/>
    <property type="match status" value="1"/>
</dbReference>
<dbReference type="GO" id="GO:0016787">
    <property type="term" value="F:hydrolase activity"/>
    <property type="evidence" value="ECO:0007669"/>
    <property type="project" value="UniProtKB-KW"/>
</dbReference>
<dbReference type="Gene3D" id="3.30.2060.10">
    <property type="entry name" value="Penicillin-binding protein 1b domain"/>
    <property type="match status" value="1"/>
</dbReference>
<dbReference type="PANTHER" id="PTHR47964:SF1">
    <property type="entry name" value="ATP-DEPENDENT DNA HELICASE HOMOLOG RECG, CHLOROPLASTIC"/>
    <property type="match status" value="1"/>
</dbReference>
<dbReference type="InterPro" id="IPR003711">
    <property type="entry name" value="CarD-like/TRCF_RID"/>
</dbReference>
<evidence type="ECO:0000256" key="3">
    <source>
        <dbReference type="ARBA" id="ARBA00022741"/>
    </source>
</evidence>
<keyword evidence="18" id="KW-1185">Reference proteome</keyword>
<evidence type="ECO:0000256" key="11">
    <source>
        <dbReference type="ARBA" id="ARBA00061399"/>
    </source>
</evidence>
<keyword evidence="3 13" id="KW-0547">Nucleotide-binding</keyword>
<dbReference type="InterPro" id="IPR037235">
    <property type="entry name" value="TRCF-like_C_D7"/>
</dbReference>
<dbReference type="SMART" id="SM00982">
    <property type="entry name" value="TRCF"/>
    <property type="match status" value="1"/>
</dbReference>
<dbReference type="InterPro" id="IPR036101">
    <property type="entry name" value="CarD-like/TRCF_RID_sf"/>
</dbReference>
<evidence type="ECO:0000256" key="1">
    <source>
        <dbReference type="ARBA" id="ARBA00004496"/>
    </source>
</evidence>
<dbReference type="Gene3D" id="2.40.10.170">
    <property type="match status" value="1"/>
</dbReference>
<dbReference type="EC" id="3.6.4.-" evidence="13"/>
<keyword evidence="9 13" id="KW-0234">DNA repair</keyword>
<evidence type="ECO:0000256" key="9">
    <source>
        <dbReference type="ARBA" id="ARBA00023204"/>
    </source>
</evidence>
<keyword evidence="6" id="KW-0347">Helicase</keyword>
<evidence type="ECO:0000256" key="7">
    <source>
        <dbReference type="ARBA" id="ARBA00022840"/>
    </source>
</evidence>
<feature type="region of interest" description="Disordered" evidence="14">
    <location>
        <begin position="392"/>
        <end position="419"/>
    </location>
</feature>
<dbReference type="SMART" id="SM00487">
    <property type="entry name" value="DEXDc"/>
    <property type="match status" value="1"/>
</dbReference>
<evidence type="ECO:0000256" key="4">
    <source>
        <dbReference type="ARBA" id="ARBA00022763"/>
    </source>
</evidence>
<dbReference type="SMART" id="SM00490">
    <property type="entry name" value="HELICc"/>
    <property type="match status" value="1"/>
</dbReference>